<protein>
    <submittedName>
        <fullName evidence="1">DUF3419 family protein</fullName>
    </submittedName>
</protein>
<proteinExistence type="predicted"/>
<evidence type="ECO:0000313" key="1">
    <source>
        <dbReference type="EMBL" id="MBU2711442.1"/>
    </source>
</evidence>
<sequence length="361" mass="41785">MQTYFTHLNYSLGDEDSLIEYRLLEDSVNHVISIAGSGARILPLLARQPKKLTCVDISQEQLALTQLRVIAAKHFEYDDFIGFLGYPPSTFSHKKREELFNTLPLDVELKGQLNRLFSRHQWAPIIYLGNFESTLIKFSRFIRRVTRGKLDILFTFNTLQEQNYFVNSADFPNKLWRLIVLLLGNANVLNALLYKGSFPKKNIPGSAYLHYQRIFKQLFQQVLAKKSFFLQLLLLGELRFEAGNPIETEQHVFDKVKEALNITEINYVLGDIIHTIKEQENPVDFVSLSDVPSFFETHREKVFLQDIKAKLLPESKVVSRGHLRLAPADTTGFIDIANEYQTLFAEDVTQLWHIQVYRRAC</sequence>
<keyword evidence="2" id="KW-1185">Reference proteome</keyword>
<dbReference type="InterPro" id="IPR021829">
    <property type="entry name" value="DUF3419"/>
</dbReference>
<dbReference type="RefSeq" id="WP_215819600.1">
    <property type="nucleotide sequence ID" value="NZ_JAGSOY010000019.1"/>
</dbReference>
<evidence type="ECO:0000313" key="2">
    <source>
        <dbReference type="Proteomes" id="UP000690515"/>
    </source>
</evidence>
<name>A0ABS5ZBK5_9GAMM</name>
<gene>
    <name evidence="1" type="ORF">KCG35_10260</name>
</gene>
<dbReference type="Pfam" id="PF11899">
    <property type="entry name" value="DUF3419"/>
    <property type="match status" value="1"/>
</dbReference>
<dbReference type="Proteomes" id="UP000690515">
    <property type="component" value="Unassembled WGS sequence"/>
</dbReference>
<dbReference type="EMBL" id="JAGSOY010000019">
    <property type="protein sequence ID" value="MBU2711442.1"/>
    <property type="molecule type" value="Genomic_DNA"/>
</dbReference>
<organism evidence="1 2">
    <name type="scientific">Zooshikella harenae</name>
    <dbReference type="NCBI Taxonomy" id="2827238"/>
    <lineage>
        <taxon>Bacteria</taxon>
        <taxon>Pseudomonadati</taxon>
        <taxon>Pseudomonadota</taxon>
        <taxon>Gammaproteobacteria</taxon>
        <taxon>Oceanospirillales</taxon>
        <taxon>Zooshikellaceae</taxon>
        <taxon>Zooshikella</taxon>
    </lineage>
</organism>
<comment type="caution">
    <text evidence="1">The sequence shown here is derived from an EMBL/GenBank/DDBJ whole genome shotgun (WGS) entry which is preliminary data.</text>
</comment>
<accession>A0ABS5ZBK5</accession>
<reference evidence="1 2" key="1">
    <citation type="submission" date="2021-04" db="EMBL/GenBank/DDBJ databases">
        <authorList>
            <person name="Pira H."/>
            <person name="Risdian C."/>
            <person name="Wink J."/>
        </authorList>
    </citation>
    <scope>NUCLEOTIDE SEQUENCE [LARGE SCALE GENOMIC DNA]</scope>
    <source>
        <strain evidence="1 2">WH53</strain>
    </source>
</reference>